<dbReference type="PANTHER" id="PTHR28524">
    <property type="entry name" value="SUCCINATE DEHYDROGENASE ASSEMBLY FACTOR 4, MITOCHONDRIAL"/>
    <property type="match status" value="1"/>
</dbReference>
<reference evidence="4" key="1">
    <citation type="submission" date="2021-06" db="EMBL/GenBank/DDBJ databases">
        <authorList>
            <person name="Kallberg Y."/>
            <person name="Tangrot J."/>
            <person name="Rosling A."/>
        </authorList>
    </citation>
    <scope>NUCLEOTIDE SEQUENCE</scope>
    <source>
        <strain evidence="4">IA702</strain>
    </source>
</reference>
<accession>A0A9N8ZPA9</accession>
<evidence type="ECO:0000256" key="3">
    <source>
        <dbReference type="SAM" id="MobiDB-lite"/>
    </source>
</evidence>
<dbReference type="InterPro" id="IPR012875">
    <property type="entry name" value="SDHF4"/>
</dbReference>
<evidence type="ECO:0000256" key="1">
    <source>
        <dbReference type="ARBA" id="ARBA00005701"/>
    </source>
</evidence>
<proteinExistence type="inferred from homology"/>
<dbReference type="GO" id="GO:0034553">
    <property type="term" value="P:mitochondrial respiratory chain complex II assembly"/>
    <property type="evidence" value="ECO:0007669"/>
    <property type="project" value="TreeGrafter"/>
</dbReference>
<dbReference type="OrthoDB" id="201362at2759"/>
<feature type="compositionally biased region" description="Basic and acidic residues" evidence="3">
    <location>
        <begin position="63"/>
        <end position="81"/>
    </location>
</feature>
<sequence length="110" mass="12544">MRIFLRISTTPTRLSLYPIRFLTIPSRFERPGPLPLGDPEEQKEFEELVKKQHLVATADDEERLTHPDMRTEPPPEFEGDKNPVTGEIGGPKTDPLVHGDWSYGSKVTDF</sequence>
<evidence type="ECO:0000256" key="2">
    <source>
        <dbReference type="ARBA" id="ARBA00022170"/>
    </source>
</evidence>
<dbReference type="Proteomes" id="UP000789572">
    <property type="component" value="Unassembled WGS sequence"/>
</dbReference>
<evidence type="ECO:0000313" key="5">
    <source>
        <dbReference type="Proteomes" id="UP000789572"/>
    </source>
</evidence>
<name>A0A9N8ZPA9_9GLOM</name>
<feature type="region of interest" description="Disordered" evidence="3">
    <location>
        <begin position="56"/>
        <end position="100"/>
    </location>
</feature>
<dbReference type="AlphaFoldDB" id="A0A9N8ZPA9"/>
<organism evidence="4 5">
    <name type="scientific">Paraglomus occultum</name>
    <dbReference type="NCBI Taxonomy" id="144539"/>
    <lineage>
        <taxon>Eukaryota</taxon>
        <taxon>Fungi</taxon>
        <taxon>Fungi incertae sedis</taxon>
        <taxon>Mucoromycota</taxon>
        <taxon>Glomeromycotina</taxon>
        <taxon>Glomeromycetes</taxon>
        <taxon>Paraglomerales</taxon>
        <taxon>Paraglomeraceae</taxon>
        <taxon>Paraglomus</taxon>
    </lineage>
</organism>
<comment type="similarity">
    <text evidence="1">Belongs to the SDHAF4 family.</text>
</comment>
<keyword evidence="5" id="KW-1185">Reference proteome</keyword>
<evidence type="ECO:0000313" key="4">
    <source>
        <dbReference type="EMBL" id="CAG8502247.1"/>
    </source>
</evidence>
<comment type="caution">
    <text evidence="4">The sequence shown here is derived from an EMBL/GenBank/DDBJ whole genome shotgun (WGS) entry which is preliminary data.</text>
</comment>
<gene>
    <name evidence="4" type="ORF">POCULU_LOCUS2633</name>
</gene>
<dbReference type="PANTHER" id="PTHR28524:SF3">
    <property type="entry name" value="SUCCINATE DEHYDROGENASE ASSEMBLY FACTOR 4, MITOCHONDRIAL"/>
    <property type="match status" value="1"/>
</dbReference>
<protein>
    <recommendedName>
        <fullName evidence="2">Succinate dehydrogenase assembly factor 4, mitochondrial</fullName>
    </recommendedName>
</protein>
<dbReference type="Pfam" id="PF07896">
    <property type="entry name" value="DUF1674"/>
    <property type="match status" value="1"/>
</dbReference>
<dbReference type="EMBL" id="CAJVPJ010000255">
    <property type="protein sequence ID" value="CAG8502247.1"/>
    <property type="molecule type" value="Genomic_DNA"/>
</dbReference>
<dbReference type="GO" id="GO:0005739">
    <property type="term" value="C:mitochondrion"/>
    <property type="evidence" value="ECO:0007669"/>
    <property type="project" value="TreeGrafter"/>
</dbReference>